<gene>
    <name evidence="1" type="ORF">NVP1238A_83</name>
</gene>
<organism evidence="1 2">
    <name type="scientific">Vibrio phage 1.238.A._10N.261.52.F10</name>
    <dbReference type="NCBI Taxonomy" id="1881231"/>
    <lineage>
        <taxon>Viruses</taxon>
        <taxon>Duplodnaviria</taxon>
        <taxon>Heunggongvirae</taxon>
        <taxon>Uroviricota</taxon>
        <taxon>Caudoviricetes</taxon>
        <taxon>Schitoviridae</taxon>
        <taxon>Pariacacavirus</taxon>
        <taxon>Pariacacavirus 1238A</taxon>
    </lineage>
</organism>
<evidence type="ECO:0000313" key="2">
    <source>
        <dbReference type="Proteomes" id="UP000269348"/>
    </source>
</evidence>
<reference evidence="1 2" key="1">
    <citation type="submission" date="2017-11" db="EMBL/GenBank/DDBJ databases">
        <title>A major lineage of nontailed dsDNA viruses as unrecognized killers of marine bacteria.</title>
        <authorList>
            <person name="Kauffman K.M."/>
            <person name="Hussain F.A."/>
            <person name="Yang J."/>
            <person name="Arevalo P."/>
            <person name="Brown J.M."/>
            <person name="Chang W.K."/>
            <person name="VanInsberghe D."/>
            <person name="Elsherbini J."/>
            <person name="Cutler M.B."/>
            <person name="Kelly L."/>
            <person name="Polz M.F."/>
        </authorList>
    </citation>
    <scope>NUCLEOTIDE SEQUENCE [LARGE SCALE GENOMIC DNA]</scope>
</reference>
<dbReference type="Proteomes" id="UP000269348">
    <property type="component" value="Segment"/>
</dbReference>
<protein>
    <submittedName>
        <fullName evidence="1">Uncharacterized protein</fullName>
    </submittedName>
</protein>
<dbReference type="EMBL" id="MG592603">
    <property type="protein sequence ID" value="AUR97332.1"/>
    <property type="molecule type" value="Genomic_DNA"/>
</dbReference>
<evidence type="ECO:0000313" key="1">
    <source>
        <dbReference type="EMBL" id="AUR97332.1"/>
    </source>
</evidence>
<accession>A0A2I7RUI4</accession>
<sequence>MSRLSKIDRATQRKSYHCERVGKATGVHNICSAVSGAKHRYCTDCCLGNQHNTPNIKNILEGLEHE</sequence>
<proteinExistence type="predicted"/>
<keyword evidence="2" id="KW-1185">Reference proteome</keyword>
<name>A0A2I7RUI4_9CAUD</name>